<reference evidence="1" key="1">
    <citation type="journal article" date="2014" name="Int. J. Syst. Evol. Microbiol.">
        <title>Complete genome sequence of Corynebacterium casei LMG S-19264T (=DSM 44701T), isolated from a smear-ripened cheese.</title>
        <authorList>
            <consortium name="US DOE Joint Genome Institute (JGI-PGF)"/>
            <person name="Walter F."/>
            <person name="Albersmeier A."/>
            <person name="Kalinowski J."/>
            <person name="Ruckert C."/>
        </authorList>
    </citation>
    <scope>NUCLEOTIDE SEQUENCE</scope>
    <source>
        <strain evidence="1">NBRC 110023</strain>
    </source>
</reference>
<protein>
    <submittedName>
        <fullName evidence="1">Uncharacterized protein</fullName>
    </submittedName>
</protein>
<dbReference type="EMBL" id="BSOT01000009">
    <property type="protein sequence ID" value="GLR72347.1"/>
    <property type="molecule type" value="Genomic_DNA"/>
</dbReference>
<evidence type="ECO:0000313" key="2">
    <source>
        <dbReference type="Proteomes" id="UP001156601"/>
    </source>
</evidence>
<proteinExistence type="predicted"/>
<organism evidence="1 2">
    <name type="scientific">Agaribacter marinus</name>
    <dbReference type="NCBI Taxonomy" id="1431249"/>
    <lineage>
        <taxon>Bacteria</taxon>
        <taxon>Pseudomonadati</taxon>
        <taxon>Pseudomonadota</taxon>
        <taxon>Gammaproteobacteria</taxon>
        <taxon>Alteromonadales</taxon>
        <taxon>Alteromonadaceae</taxon>
        <taxon>Agaribacter</taxon>
    </lineage>
</organism>
<accession>A0AA37WJN5</accession>
<reference evidence="1" key="2">
    <citation type="submission" date="2023-01" db="EMBL/GenBank/DDBJ databases">
        <title>Draft genome sequence of Agaribacter marinus strain NBRC 110023.</title>
        <authorList>
            <person name="Sun Q."/>
            <person name="Mori K."/>
        </authorList>
    </citation>
    <scope>NUCLEOTIDE SEQUENCE</scope>
    <source>
        <strain evidence="1">NBRC 110023</strain>
    </source>
</reference>
<sequence>MFLSACFLFAQQPKADVNTQDKPRNDIENYKYCLEQNWIDNAYCYLNYGIDSTANSVNNLFKVNDIYDINNTATTKGRLRFGWEPRSRDWAESDFRFRIRAKFPAFEDRVELLFSDEEDDVNGQNVKAARNRELGANDQAVVALQFKKEESDNMRYRIGFGRGSQLYTRARYSDVYHLSDGVDFFYFAETNYYSRDKLGFELNGELGVELTNNSAFEINNSFNFRDKTDDWFWRHEFQYIYLAKNETSYLFTAMIDGLSKPSYRTEQMLVSFRYKRQVLRDWLFLEVEPFLLWLREEDFRTSVGIAIRAEIHFSTN</sequence>
<dbReference type="AlphaFoldDB" id="A0AA37WJN5"/>
<name>A0AA37WJN5_9ALTE</name>
<gene>
    <name evidence="1" type="ORF">GCM10007852_32550</name>
</gene>
<keyword evidence="2" id="KW-1185">Reference proteome</keyword>
<evidence type="ECO:0000313" key="1">
    <source>
        <dbReference type="EMBL" id="GLR72347.1"/>
    </source>
</evidence>
<comment type="caution">
    <text evidence="1">The sequence shown here is derived from an EMBL/GenBank/DDBJ whole genome shotgun (WGS) entry which is preliminary data.</text>
</comment>
<dbReference type="Proteomes" id="UP001156601">
    <property type="component" value="Unassembled WGS sequence"/>
</dbReference>